<name>A0A150GEA4_GONPE</name>
<evidence type="ECO:0000313" key="1">
    <source>
        <dbReference type="EMBL" id="KXZ48164.1"/>
    </source>
</evidence>
<dbReference type="Gene3D" id="3.40.50.1980">
    <property type="entry name" value="Nitrogenase molybdenum iron protein domain"/>
    <property type="match status" value="1"/>
</dbReference>
<dbReference type="AlphaFoldDB" id="A0A150GEA4"/>
<gene>
    <name evidence="1" type="ORF">GPECTOR_30g260</name>
</gene>
<dbReference type="PANTHER" id="PTHR42860:SF3">
    <property type="entry name" value="FE_B12 PERIPLASMIC-BINDING DOMAIN-CONTAINING PROTEIN"/>
    <property type="match status" value="1"/>
</dbReference>
<proteinExistence type="predicted"/>
<protein>
    <recommendedName>
        <fullName evidence="3">Fe/B12 periplasmic-binding domain-containing protein</fullName>
    </recommendedName>
</protein>
<sequence length="202" mass="20716">MPMDTHCDWPELQRLPALTADKLGDMAPAEVDTAMSACSSALPMMAWAGCGGGPALLDQGLSPYRTLLGPLAELRPDVILTQMQAEARPDVLVFALCGLDLAASTRLAQQSLAQLAEAAAAAGGAAAAAAVRAARVVITDGVRVFSRPGPWLIPSLEVLVEALHGEAQSYGHEGKLWAVLPRQGTAESPGEAGVSGAAALGR</sequence>
<dbReference type="STRING" id="33097.A0A150GEA4"/>
<dbReference type="OrthoDB" id="2011960at2759"/>
<accession>A0A150GEA4</accession>
<keyword evidence="2" id="KW-1185">Reference proteome</keyword>
<dbReference type="PANTHER" id="PTHR42860">
    <property type="entry name" value="VITAMIN B12-BINDING PROTEIN"/>
    <property type="match status" value="1"/>
</dbReference>
<evidence type="ECO:0000313" key="2">
    <source>
        <dbReference type="Proteomes" id="UP000075714"/>
    </source>
</evidence>
<reference evidence="2" key="1">
    <citation type="journal article" date="2016" name="Nat. Commun.">
        <title>The Gonium pectorale genome demonstrates co-option of cell cycle regulation during the evolution of multicellularity.</title>
        <authorList>
            <person name="Hanschen E.R."/>
            <person name="Marriage T.N."/>
            <person name="Ferris P.J."/>
            <person name="Hamaji T."/>
            <person name="Toyoda A."/>
            <person name="Fujiyama A."/>
            <person name="Neme R."/>
            <person name="Noguchi H."/>
            <person name="Minakuchi Y."/>
            <person name="Suzuki M."/>
            <person name="Kawai-Toyooka H."/>
            <person name="Smith D.R."/>
            <person name="Sparks H."/>
            <person name="Anderson J."/>
            <person name="Bakaric R."/>
            <person name="Luria V."/>
            <person name="Karger A."/>
            <person name="Kirschner M.W."/>
            <person name="Durand P.M."/>
            <person name="Michod R.E."/>
            <person name="Nozaki H."/>
            <person name="Olson B.J."/>
        </authorList>
    </citation>
    <scope>NUCLEOTIDE SEQUENCE [LARGE SCALE GENOMIC DNA]</scope>
    <source>
        <strain evidence="2">NIES-2863</strain>
    </source>
</reference>
<organism evidence="1 2">
    <name type="scientific">Gonium pectorale</name>
    <name type="common">Green alga</name>
    <dbReference type="NCBI Taxonomy" id="33097"/>
    <lineage>
        <taxon>Eukaryota</taxon>
        <taxon>Viridiplantae</taxon>
        <taxon>Chlorophyta</taxon>
        <taxon>core chlorophytes</taxon>
        <taxon>Chlorophyceae</taxon>
        <taxon>CS clade</taxon>
        <taxon>Chlamydomonadales</taxon>
        <taxon>Volvocaceae</taxon>
        <taxon>Gonium</taxon>
    </lineage>
</organism>
<evidence type="ECO:0008006" key="3">
    <source>
        <dbReference type="Google" id="ProtNLM"/>
    </source>
</evidence>
<dbReference type="Proteomes" id="UP000075714">
    <property type="component" value="Unassembled WGS sequence"/>
</dbReference>
<dbReference type="InterPro" id="IPR051030">
    <property type="entry name" value="Vitamin_B12-ABC_binding"/>
</dbReference>
<comment type="caution">
    <text evidence="1">The sequence shown here is derived from an EMBL/GenBank/DDBJ whole genome shotgun (WGS) entry which is preliminary data.</text>
</comment>
<dbReference type="EMBL" id="LSYV01000031">
    <property type="protein sequence ID" value="KXZ48164.1"/>
    <property type="molecule type" value="Genomic_DNA"/>
</dbReference>